<organism evidence="2 3">
    <name type="scientific">Puccinia triticina</name>
    <dbReference type="NCBI Taxonomy" id="208348"/>
    <lineage>
        <taxon>Eukaryota</taxon>
        <taxon>Fungi</taxon>
        <taxon>Dikarya</taxon>
        <taxon>Basidiomycota</taxon>
        <taxon>Pucciniomycotina</taxon>
        <taxon>Pucciniomycetes</taxon>
        <taxon>Pucciniales</taxon>
        <taxon>Pucciniaceae</taxon>
        <taxon>Puccinia</taxon>
    </lineage>
</organism>
<dbReference type="EMBL" id="CP110431">
    <property type="protein sequence ID" value="WAQ89684.1"/>
    <property type="molecule type" value="Genomic_DNA"/>
</dbReference>
<dbReference type="GeneID" id="77802171"/>
<sequence>MASLGGQWSITQERINQQLSDIQQGSVVPDQIPDPIADRVSGYVSQTGLQVGGSTRASE</sequence>
<proteinExistence type="predicted"/>
<reference evidence="2" key="1">
    <citation type="submission" date="2022-10" db="EMBL/GenBank/DDBJ databases">
        <title>Puccinia triticina Genome sequencing and assembly.</title>
        <authorList>
            <person name="Li C."/>
        </authorList>
    </citation>
    <scope>NUCLEOTIDE SEQUENCE</scope>
    <source>
        <strain evidence="2">Pt15</strain>
    </source>
</reference>
<evidence type="ECO:0000313" key="2">
    <source>
        <dbReference type="EMBL" id="WAQ89684.1"/>
    </source>
</evidence>
<evidence type="ECO:0000256" key="1">
    <source>
        <dbReference type="SAM" id="MobiDB-lite"/>
    </source>
</evidence>
<keyword evidence="3" id="KW-1185">Reference proteome</keyword>
<feature type="region of interest" description="Disordered" evidence="1">
    <location>
        <begin position="25"/>
        <end position="59"/>
    </location>
</feature>
<protein>
    <submittedName>
        <fullName evidence="2">Uncharacterized protein</fullName>
    </submittedName>
</protein>
<dbReference type="RefSeq" id="XP_053025239.1">
    <property type="nucleotide sequence ID" value="XM_053161276.1"/>
</dbReference>
<gene>
    <name evidence="2" type="ORF">PtA15_11A375</name>
</gene>
<dbReference type="Proteomes" id="UP001164743">
    <property type="component" value="Chromosome 11A"/>
</dbReference>
<accession>A0ABY7CWK7</accession>
<name>A0ABY7CWK7_9BASI</name>
<evidence type="ECO:0000313" key="3">
    <source>
        <dbReference type="Proteomes" id="UP001164743"/>
    </source>
</evidence>
<feature type="compositionally biased region" description="Polar residues" evidence="1">
    <location>
        <begin position="43"/>
        <end position="59"/>
    </location>
</feature>